<reference evidence="2" key="2">
    <citation type="submission" date="2021-10" db="EMBL/GenBank/DDBJ databases">
        <title>Phylogenomics reveals ancestral predisposition of the termite-cultivated fungus Termitomyces towards a domesticated lifestyle.</title>
        <authorList>
            <person name="Auxier B."/>
            <person name="Grum-Grzhimaylo A."/>
            <person name="Cardenas M.E."/>
            <person name="Lodge J.D."/>
            <person name="Laessoe T."/>
            <person name="Pedersen O."/>
            <person name="Smith M.E."/>
            <person name="Kuyper T.W."/>
            <person name="Franco-Molano E.A."/>
            <person name="Baroni T.J."/>
            <person name="Aanen D.K."/>
        </authorList>
    </citation>
    <scope>NUCLEOTIDE SEQUENCE</scope>
    <source>
        <strain evidence="2">D49</strain>
    </source>
</reference>
<dbReference type="EMBL" id="JABCKI010002164">
    <property type="protein sequence ID" value="KAG5647024.1"/>
    <property type="molecule type" value="Genomic_DNA"/>
</dbReference>
<gene>
    <name evidence="2" type="ORF">H0H81_007972</name>
</gene>
<evidence type="ECO:0000256" key="1">
    <source>
        <dbReference type="SAM" id="MobiDB-lite"/>
    </source>
</evidence>
<organism evidence="2 3">
    <name type="scientific">Sphagnurus paluster</name>
    <dbReference type="NCBI Taxonomy" id="117069"/>
    <lineage>
        <taxon>Eukaryota</taxon>
        <taxon>Fungi</taxon>
        <taxon>Dikarya</taxon>
        <taxon>Basidiomycota</taxon>
        <taxon>Agaricomycotina</taxon>
        <taxon>Agaricomycetes</taxon>
        <taxon>Agaricomycetidae</taxon>
        <taxon>Agaricales</taxon>
        <taxon>Tricholomatineae</taxon>
        <taxon>Lyophyllaceae</taxon>
        <taxon>Sphagnurus</taxon>
    </lineage>
</organism>
<proteinExistence type="predicted"/>
<dbReference type="Proteomes" id="UP000717328">
    <property type="component" value="Unassembled WGS sequence"/>
</dbReference>
<feature type="non-terminal residue" evidence="2">
    <location>
        <position position="1"/>
    </location>
</feature>
<feature type="region of interest" description="Disordered" evidence="1">
    <location>
        <begin position="52"/>
        <end position="72"/>
    </location>
</feature>
<comment type="caution">
    <text evidence="2">The sequence shown here is derived from an EMBL/GenBank/DDBJ whole genome shotgun (WGS) entry which is preliminary data.</text>
</comment>
<evidence type="ECO:0000313" key="3">
    <source>
        <dbReference type="Proteomes" id="UP000717328"/>
    </source>
</evidence>
<evidence type="ECO:0000313" key="2">
    <source>
        <dbReference type="EMBL" id="KAG5647024.1"/>
    </source>
</evidence>
<accession>A0A9P7KF15</accession>
<keyword evidence="3" id="KW-1185">Reference proteome</keyword>
<dbReference type="AlphaFoldDB" id="A0A9P7KF15"/>
<reference evidence="2" key="1">
    <citation type="submission" date="2021-02" db="EMBL/GenBank/DDBJ databases">
        <authorList>
            <person name="Nieuwenhuis M."/>
            <person name="Van De Peppel L.J.J."/>
        </authorList>
    </citation>
    <scope>NUCLEOTIDE SEQUENCE</scope>
    <source>
        <strain evidence="2">D49</strain>
    </source>
</reference>
<protein>
    <submittedName>
        <fullName evidence="2">Uncharacterized protein</fullName>
    </submittedName>
</protein>
<name>A0A9P7KF15_9AGAR</name>
<sequence>HLYLEERVKLLQDKEQKGLPVGNWYDELHVEAGEEEDNEENVTADAGPALVAPKLSLGGKNNGKQKEDPVEEIPDKILIQTNRPAQEIKLPITLKSLHDNQTIEVKM</sequence>